<dbReference type="RefSeq" id="WP_324268894.1">
    <property type="nucleotide sequence ID" value="NZ_JAWLNX010000028.1"/>
</dbReference>
<dbReference type="InterPro" id="IPR012341">
    <property type="entry name" value="6hp_glycosidase-like_sf"/>
</dbReference>
<evidence type="ECO:0000313" key="5">
    <source>
        <dbReference type="EMBL" id="MEB3371460.1"/>
    </source>
</evidence>
<dbReference type="InterPro" id="IPR008928">
    <property type="entry name" value="6-hairpin_glycosidase_sf"/>
</dbReference>
<dbReference type="SUPFAM" id="SSF48208">
    <property type="entry name" value="Six-hairpin glycosidases"/>
    <property type="match status" value="1"/>
</dbReference>
<reference evidence="5 6" key="1">
    <citation type="submission" date="2023-10" db="EMBL/GenBank/DDBJ databases">
        <title>Saccharopolyspora sp. nov., isolated from mangrove soil.</title>
        <authorList>
            <person name="Lu Y."/>
            <person name="Liu W."/>
        </authorList>
    </citation>
    <scope>NUCLEOTIDE SEQUENCE [LARGE SCALE GENOMIC DNA]</scope>
    <source>
        <strain evidence="5 6">S2-29</strain>
    </source>
</reference>
<sequence>MSLRDEAVKVLLGNWRGHNTIPAPGLYPHQWSWDSAFIAIGLRHLSPLRAQQELESLFGAQWGDGRVPHIVFDPAAPRDGYFPGPDFWRSEQVNGPVHADTSGIVQPPVHALAAWEVFTADPETARRRGFLERIYPKLVSWHGYLRWSRDLGGRGLVSIVHPWESGMDNSPSWDVPLQRVEPVPAGEFRRRDLEHADASERPTDLDYGRYVRLAATYRDHGYADGLDVHEFAVEDPLTNSLLAVSEDALARIARELGESPQPHEEEVARLRDALPLLHTDGLFHSFDVHGGSLIRGGSVAGLVPLVVPGLPQAQELVDTATGPRFRVDELGLVPSYDLTDPLFDPSRYWRGPAWFNITWLLQRGLTDRGATDLARTLRGGMLEAATRSGFREYVDPRTAEGRGAHHFSWTAAVVLDLLTTT</sequence>
<evidence type="ECO:0000256" key="1">
    <source>
        <dbReference type="ARBA" id="ARBA00010833"/>
    </source>
</evidence>
<keyword evidence="3" id="KW-0326">Glycosidase</keyword>
<proteinExistence type="inferred from homology"/>
<dbReference type="PANTHER" id="PTHR10412">
    <property type="entry name" value="MANNOSYL-OLIGOSACCHARIDE GLUCOSIDASE"/>
    <property type="match status" value="1"/>
</dbReference>
<name>A0ABU6AJG9_9PSEU</name>
<dbReference type="Proteomes" id="UP001327093">
    <property type="component" value="Unassembled WGS sequence"/>
</dbReference>
<accession>A0ABU6AJG9</accession>
<gene>
    <name evidence="5" type="ORF">R4I43_29065</name>
</gene>
<evidence type="ECO:0000313" key="6">
    <source>
        <dbReference type="Proteomes" id="UP001327093"/>
    </source>
</evidence>
<comment type="similarity">
    <text evidence="1">Belongs to the glycosyl hydrolase 63 family.</text>
</comment>
<dbReference type="Pfam" id="PF22422">
    <property type="entry name" value="MGH1-like_GH"/>
    <property type="match status" value="1"/>
</dbReference>
<organism evidence="5 6">
    <name type="scientific">Saccharopolyspora mangrovi</name>
    <dbReference type="NCBI Taxonomy" id="3082379"/>
    <lineage>
        <taxon>Bacteria</taxon>
        <taxon>Bacillati</taxon>
        <taxon>Actinomycetota</taxon>
        <taxon>Actinomycetes</taxon>
        <taxon>Pseudonocardiales</taxon>
        <taxon>Pseudonocardiaceae</taxon>
        <taxon>Saccharopolyspora</taxon>
    </lineage>
</organism>
<keyword evidence="6" id="KW-1185">Reference proteome</keyword>
<dbReference type="InterPro" id="IPR004888">
    <property type="entry name" value="Glycoside_hydrolase_63"/>
</dbReference>
<comment type="caution">
    <text evidence="5">The sequence shown here is derived from an EMBL/GenBank/DDBJ whole genome shotgun (WGS) entry which is preliminary data.</text>
</comment>
<evidence type="ECO:0000256" key="2">
    <source>
        <dbReference type="ARBA" id="ARBA00022801"/>
    </source>
</evidence>
<dbReference type="EMBL" id="JAWLNX010000028">
    <property type="protein sequence ID" value="MEB3371460.1"/>
    <property type="molecule type" value="Genomic_DNA"/>
</dbReference>
<evidence type="ECO:0000259" key="4">
    <source>
        <dbReference type="Pfam" id="PF22422"/>
    </source>
</evidence>
<dbReference type="InterPro" id="IPR054491">
    <property type="entry name" value="MGH1-like_GH"/>
</dbReference>
<feature type="domain" description="Mannosylglycerate hydrolase MGH1-like glycoside hydrolase" evidence="4">
    <location>
        <begin position="27"/>
        <end position="410"/>
    </location>
</feature>
<protein>
    <recommendedName>
        <fullName evidence="4">Mannosylglycerate hydrolase MGH1-like glycoside hydrolase domain-containing protein</fullName>
    </recommendedName>
</protein>
<dbReference type="PANTHER" id="PTHR10412:SF11">
    <property type="entry name" value="MANNOSYL-OLIGOSACCHARIDE GLUCOSIDASE"/>
    <property type="match status" value="1"/>
</dbReference>
<keyword evidence="2" id="KW-0378">Hydrolase</keyword>
<dbReference type="Gene3D" id="1.50.10.10">
    <property type="match status" value="1"/>
</dbReference>
<evidence type="ECO:0000256" key="3">
    <source>
        <dbReference type="ARBA" id="ARBA00023295"/>
    </source>
</evidence>